<name>A0ABS0D818_9NOCA</name>
<evidence type="ECO:0000256" key="2">
    <source>
        <dbReference type="ARBA" id="ARBA00022487"/>
    </source>
</evidence>
<dbReference type="RefSeq" id="WP_194999952.1">
    <property type="nucleotide sequence ID" value="NZ_JADLQN010000001.1"/>
</dbReference>
<evidence type="ECO:0000256" key="5">
    <source>
        <dbReference type="SAM" id="SignalP"/>
    </source>
</evidence>
<keyword evidence="5" id="KW-0732">Signal</keyword>
<evidence type="ECO:0000256" key="1">
    <source>
        <dbReference type="ARBA" id="ARBA00007534"/>
    </source>
</evidence>
<organism evidence="6 7">
    <name type="scientific">Nocardia higoensis</name>
    <dbReference type="NCBI Taxonomy" id="228599"/>
    <lineage>
        <taxon>Bacteria</taxon>
        <taxon>Bacillati</taxon>
        <taxon>Actinomycetota</taxon>
        <taxon>Actinomycetes</taxon>
        <taxon>Mycobacteriales</taxon>
        <taxon>Nocardiaceae</taxon>
        <taxon>Nocardia</taxon>
    </lineage>
</organism>
<sequence>MTSSMTSAAAVLATVLTSAGIGLTTPVAAAAPGCGDAELIMVRGTDISQPVATRWESVDDPTVGKPLDAAVRAARPDVSWTLYNVSYPADGTGPRSRAIGSVDLVAHLVVRAVECPAAKFVLAGYSQGGEVVSNTLGMASDDAAPAVVIPAVLAPRIAAVLLFASPIHAYNDVVPEPYTGRAAQYCVPKDPVCNPKPNTLPPDVDYGAHTRYGESVSAAALFAAERL</sequence>
<dbReference type="InterPro" id="IPR000675">
    <property type="entry name" value="Cutinase/axe"/>
</dbReference>
<comment type="caution">
    <text evidence="6">The sequence shown here is derived from an EMBL/GenBank/DDBJ whole genome shotgun (WGS) entry which is preliminary data.</text>
</comment>
<evidence type="ECO:0000256" key="4">
    <source>
        <dbReference type="ARBA" id="ARBA00023157"/>
    </source>
</evidence>
<dbReference type="Gene3D" id="3.40.50.1820">
    <property type="entry name" value="alpha/beta hydrolase"/>
    <property type="match status" value="1"/>
</dbReference>
<keyword evidence="7" id="KW-1185">Reference proteome</keyword>
<feature type="chain" id="PRO_5046384210" evidence="5">
    <location>
        <begin position="31"/>
        <end position="227"/>
    </location>
</feature>
<dbReference type="Pfam" id="PF01083">
    <property type="entry name" value="Cutinase"/>
    <property type="match status" value="1"/>
</dbReference>
<dbReference type="InterPro" id="IPR029058">
    <property type="entry name" value="AB_hydrolase_fold"/>
</dbReference>
<evidence type="ECO:0000313" key="7">
    <source>
        <dbReference type="Proteomes" id="UP000707731"/>
    </source>
</evidence>
<keyword evidence="4" id="KW-1015">Disulfide bond</keyword>
<evidence type="ECO:0000313" key="6">
    <source>
        <dbReference type="EMBL" id="MBF6352979.1"/>
    </source>
</evidence>
<keyword evidence="3" id="KW-0378">Hydrolase</keyword>
<keyword evidence="2" id="KW-0719">Serine esterase</keyword>
<protein>
    <submittedName>
        <fullName evidence="6">Cutinase family protein</fullName>
    </submittedName>
</protein>
<dbReference type="Proteomes" id="UP000707731">
    <property type="component" value="Unassembled WGS sequence"/>
</dbReference>
<evidence type="ECO:0000256" key="3">
    <source>
        <dbReference type="ARBA" id="ARBA00022801"/>
    </source>
</evidence>
<dbReference type="SMART" id="SM01110">
    <property type="entry name" value="Cutinase"/>
    <property type="match status" value="1"/>
</dbReference>
<dbReference type="PANTHER" id="PTHR33630:SF9">
    <property type="entry name" value="CUTINASE 4"/>
    <property type="match status" value="1"/>
</dbReference>
<reference evidence="6 7" key="1">
    <citation type="submission" date="2020-10" db="EMBL/GenBank/DDBJ databases">
        <title>Identification of Nocardia species via Next-generation sequencing and recognition of intraspecies genetic diversity.</title>
        <authorList>
            <person name="Li P."/>
            <person name="Li P."/>
            <person name="Lu B."/>
        </authorList>
    </citation>
    <scope>NUCLEOTIDE SEQUENCE [LARGE SCALE GENOMIC DNA]</scope>
    <source>
        <strain evidence="6 7">BJ06-0143</strain>
    </source>
</reference>
<feature type="signal peptide" evidence="5">
    <location>
        <begin position="1"/>
        <end position="30"/>
    </location>
</feature>
<dbReference type="EMBL" id="JADLQN010000001">
    <property type="protein sequence ID" value="MBF6352979.1"/>
    <property type="molecule type" value="Genomic_DNA"/>
</dbReference>
<accession>A0ABS0D818</accession>
<dbReference type="PANTHER" id="PTHR33630">
    <property type="entry name" value="CUTINASE RV1984C-RELATED-RELATED"/>
    <property type="match status" value="1"/>
</dbReference>
<proteinExistence type="inferred from homology"/>
<gene>
    <name evidence="6" type="ORF">IU449_00185</name>
</gene>
<dbReference type="SUPFAM" id="SSF53474">
    <property type="entry name" value="alpha/beta-Hydrolases"/>
    <property type="match status" value="1"/>
</dbReference>
<comment type="similarity">
    <text evidence="1">Belongs to the cutinase family.</text>
</comment>